<evidence type="ECO:0000256" key="1">
    <source>
        <dbReference type="SAM" id="MobiDB-lite"/>
    </source>
</evidence>
<keyword evidence="2" id="KW-1133">Transmembrane helix</keyword>
<feature type="transmembrane region" description="Helical" evidence="2">
    <location>
        <begin position="267"/>
        <end position="285"/>
    </location>
</feature>
<evidence type="ECO:0000313" key="4">
    <source>
        <dbReference type="Proteomes" id="UP001189429"/>
    </source>
</evidence>
<evidence type="ECO:0000256" key="2">
    <source>
        <dbReference type="SAM" id="Phobius"/>
    </source>
</evidence>
<keyword evidence="2" id="KW-0472">Membrane</keyword>
<feature type="transmembrane region" description="Helical" evidence="2">
    <location>
        <begin position="314"/>
        <end position="331"/>
    </location>
</feature>
<feature type="transmembrane region" description="Helical" evidence="2">
    <location>
        <begin position="125"/>
        <end position="143"/>
    </location>
</feature>
<proteinExistence type="predicted"/>
<accession>A0ABN9R6A7</accession>
<dbReference type="EMBL" id="CAUYUJ010005270">
    <property type="protein sequence ID" value="CAK0813025.1"/>
    <property type="molecule type" value="Genomic_DNA"/>
</dbReference>
<keyword evidence="4" id="KW-1185">Reference proteome</keyword>
<name>A0ABN9R6A7_9DINO</name>
<organism evidence="3 4">
    <name type="scientific">Prorocentrum cordatum</name>
    <dbReference type="NCBI Taxonomy" id="2364126"/>
    <lineage>
        <taxon>Eukaryota</taxon>
        <taxon>Sar</taxon>
        <taxon>Alveolata</taxon>
        <taxon>Dinophyceae</taxon>
        <taxon>Prorocentrales</taxon>
        <taxon>Prorocentraceae</taxon>
        <taxon>Prorocentrum</taxon>
    </lineage>
</organism>
<feature type="transmembrane region" description="Helical" evidence="2">
    <location>
        <begin position="215"/>
        <end position="234"/>
    </location>
</feature>
<reference evidence="3" key="1">
    <citation type="submission" date="2023-10" db="EMBL/GenBank/DDBJ databases">
        <authorList>
            <person name="Chen Y."/>
            <person name="Shah S."/>
            <person name="Dougan E. K."/>
            <person name="Thang M."/>
            <person name="Chan C."/>
        </authorList>
    </citation>
    <scope>NUCLEOTIDE SEQUENCE [LARGE SCALE GENOMIC DNA]</scope>
</reference>
<dbReference type="Proteomes" id="UP001189429">
    <property type="component" value="Unassembled WGS sequence"/>
</dbReference>
<comment type="caution">
    <text evidence="3">The sequence shown here is derived from an EMBL/GenBank/DDBJ whole genome shotgun (WGS) entry which is preliminary data.</text>
</comment>
<feature type="transmembrane region" description="Helical" evidence="2">
    <location>
        <begin position="243"/>
        <end position="261"/>
    </location>
</feature>
<feature type="compositionally biased region" description="Low complexity" evidence="1">
    <location>
        <begin position="25"/>
        <end position="37"/>
    </location>
</feature>
<feature type="transmembrane region" description="Helical" evidence="2">
    <location>
        <begin position="55"/>
        <end position="75"/>
    </location>
</feature>
<gene>
    <name evidence="3" type="ORF">PCOR1329_LOCUS17095</name>
</gene>
<keyword evidence="2" id="KW-0812">Transmembrane</keyword>
<sequence length="363" mass="40439">APPRAWRRPGAGPARRPTGVGGATARGAAAADGSGSRPPRPVPLFTREDAWRVHAVLGFGCTAHYAARFALYFAGQADMGFSAGLPTLAWLAPHLALQLSGFHFRMPRRRSPEGSRQWPEYRWQAFVYVICCLGLMLLVWAQRATGREIFGAVEGLVFLRLPWYLSEAVIRHFSALGEYTPTFRAIRVPPFMTYLLCASQFPVTSQILAGGARRFAGIFANLFVLQFTAFAMTLHRKRKVPHWVVSIIYPTILNMAAFINMREAVELGYLWPMLAVANTAALLRMELRCSKYFVWAIGACLLRCRSMLDQTWWIVLTGLTLAVILVQAFRASSTGRFKEEIAARPLGAQYSERPEDEVSPALS</sequence>
<feature type="transmembrane region" description="Helical" evidence="2">
    <location>
        <begin position="87"/>
        <end position="104"/>
    </location>
</feature>
<evidence type="ECO:0000313" key="3">
    <source>
        <dbReference type="EMBL" id="CAK0813025.1"/>
    </source>
</evidence>
<feature type="compositionally biased region" description="Low complexity" evidence="1">
    <location>
        <begin position="8"/>
        <end position="18"/>
    </location>
</feature>
<evidence type="ECO:0008006" key="5">
    <source>
        <dbReference type="Google" id="ProtNLM"/>
    </source>
</evidence>
<feature type="region of interest" description="Disordered" evidence="1">
    <location>
        <begin position="1"/>
        <end position="41"/>
    </location>
</feature>
<feature type="non-terminal residue" evidence="3">
    <location>
        <position position="1"/>
    </location>
</feature>
<protein>
    <recommendedName>
        <fullName evidence="5">GPI mannosyltransferase 2</fullName>
    </recommendedName>
</protein>